<name>A0A841IT80_9ACTN</name>
<dbReference type="AlphaFoldDB" id="A0A841IT80"/>
<protein>
    <recommendedName>
        <fullName evidence="4">Restriction endonuclease</fullName>
    </recommendedName>
</protein>
<reference evidence="2 3" key="1">
    <citation type="submission" date="2020-08" db="EMBL/GenBank/DDBJ databases">
        <title>Genomic Encyclopedia of Type Strains, Phase III (KMG-III): the genomes of soil and plant-associated and newly described type strains.</title>
        <authorList>
            <person name="Whitman W."/>
        </authorList>
    </citation>
    <scope>NUCLEOTIDE SEQUENCE [LARGE SCALE GENOMIC DNA]</scope>
    <source>
        <strain evidence="2 3">CECT 8712</strain>
    </source>
</reference>
<evidence type="ECO:0008006" key="4">
    <source>
        <dbReference type="Google" id="ProtNLM"/>
    </source>
</evidence>
<comment type="caution">
    <text evidence="2">The sequence shown here is derived from an EMBL/GenBank/DDBJ whole genome shotgun (WGS) entry which is preliminary data.</text>
</comment>
<feature type="region of interest" description="Disordered" evidence="1">
    <location>
        <begin position="1"/>
        <end position="20"/>
    </location>
</feature>
<dbReference type="Proteomes" id="UP000536604">
    <property type="component" value="Unassembled WGS sequence"/>
</dbReference>
<dbReference type="RefSeq" id="WP_184293317.1">
    <property type="nucleotide sequence ID" value="NZ_JACHJO010000012.1"/>
</dbReference>
<dbReference type="EMBL" id="JACHJO010000012">
    <property type="protein sequence ID" value="MBB6121873.1"/>
    <property type="molecule type" value="Genomic_DNA"/>
</dbReference>
<sequence>MGEPATQPSTDTLARPSRSDNSELARVLSAQLGIDLTPREFTLADGTRVGVDAADGNPPKLLVQCSPVQGQVKSAQRNKVIADAFKLSWLRDTHFPDARLLLVLGEPLARLFGRGAWLPSALASHGITVALVDEGQNVRMLDIGT</sequence>
<gene>
    <name evidence="2" type="ORF">FHS13_003852</name>
</gene>
<evidence type="ECO:0000313" key="3">
    <source>
        <dbReference type="Proteomes" id="UP000536604"/>
    </source>
</evidence>
<evidence type="ECO:0000313" key="2">
    <source>
        <dbReference type="EMBL" id="MBB6121873.1"/>
    </source>
</evidence>
<evidence type="ECO:0000256" key="1">
    <source>
        <dbReference type="SAM" id="MobiDB-lite"/>
    </source>
</evidence>
<organism evidence="2 3">
    <name type="scientific">Nocardiopsis algeriensis</name>
    <dbReference type="NCBI Taxonomy" id="1478215"/>
    <lineage>
        <taxon>Bacteria</taxon>
        <taxon>Bacillati</taxon>
        <taxon>Actinomycetota</taxon>
        <taxon>Actinomycetes</taxon>
        <taxon>Streptosporangiales</taxon>
        <taxon>Nocardiopsidaceae</taxon>
        <taxon>Nocardiopsis</taxon>
    </lineage>
</organism>
<proteinExistence type="predicted"/>
<feature type="compositionally biased region" description="Polar residues" evidence="1">
    <location>
        <begin position="1"/>
        <end position="12"/>
    </location>
</feature>
<accession>A0A841IT80</accession>
<keyword evidence="3" id="KW-1185">Reference proteome</keyword>